<dbReference type="EMBL" id="DVNA01000234">
    <property type="protein sequence ID" value="HIU56145.1"/>
    <property type="molecule type" value="Genomic_DNA"/>
</dbReference>
<protein>
    <submittedName>
        <fullName evidence="1">Uncharacterized protein</fullName>
    </submittedName>
</protein>
<reference evidence="1" key="2">
    <citation type="journal article" date="2021" name="PeerJ">
        <title>Extensive microbial diversity within the chicken gut microbiome revealed by metagenomics and culture.</title>
        <authorList>
            <person name="Gilroy R."/>
            <person name="Ravi A."/>
            <person name="Getino M."/>
            <person name="Pursley I."/>
            <person name="Horton D.L."/>
            <person name="Alikhan N.F."/>
            <person name="Baker D."/>
            <person name="Gharbi K."/>
            <person name="Hall N."/>
            <person name="Watson M."/>
            <person name="Adriaenssens E.M."/>
            <person name="Foster-Nyarko E."/>
            <person name="Jarju S."/>
            <person name="Secka A."/>
            <person name="Antonio M."/>
            <person name="Oren A."/>
            <person name="Chaudhuri R.R."/>
            <person name="La Ragione R."/>
            <person name="Hildebrand F."/>
            <person name="Pallen M.J."/>
        </authorList>
    </citation>
    <scope>NUCLEOTIDE SEQUENCE</scope>
    <source>
        <strain evidence="1">CHK158-818</strain>
    </source>
</reference>
<name>A0A9D1M9N8_9BACT</name>
<gene>
    <name evidence="1" type="ORF">IAB03_10125</name>
</gene>
<evidence type="ECO:0000313" key="2">
    <source>
        <dbReference type="Proteomes" id="UP000824112"/>
    </source>
</evidence>
<dbReference type="AlphaFoldDB" id="A0A9D1M9N8"/>
<sequence length="134" mass="16070">MRMIFRDERDLDLLKAYNRVVKSFGKEAPYISRKEMVKRAIESGAERYYVTYEEAFRNIRRIMNGKPLKCKNPCKRAMYLSLYEAVKRYRENYPELPFNRLLIRVLSEEKAPCFFITPERASLLLNTMQRRSAV</sequence>
<evidence type="ECO:0000313" key="1">
    <source>
        <dbReference type="EMBL" id="HIU56145.1"/>
    </source>
</evidence>
<organism evidence="1 2">
    <name type="scientific">Candidatus Gallibacteroides avistercoris</name>
    <dbReference type="NCBI Taxonomy" id="2840833"/>
    <lineage>
        <taxon>Bacteria</taxon>
        <taxon>Pseudomonadati</taxon>
        <taxon>Bacteroidota</taxon>
        <taxon>Bacteroidia</taxon>
        <taxon>Bacteroidales</taxon>
        <taxon>Bacteroidaceae</taxon>
        <taxon>Bacteroidaceae incertae sedis</taxon>
        <taxon>Candidatus Gallibacteroides</taxon>
    </lineage>
</organism>
<dbReference type="Proteomes" id="UP000824112">
    <property type="component" value="Unassembled WGS sequence"/>
</dbReference>
<proteinExistence type="predicted"/>
<reference evidence="1" key="1">
    <citation type="submission" date="2020-10" db="EMBL/GenBank/DDBJ databases">
        <authorList>
            <person name="Gilroy R."/>
        </authorList>
    </citation>
    <scope>NUCLEOTIDE SEQUENCE</scope>
    <source>
        <strain evidence="1">CHK158-818</strain>
    </source>
</reference>
<accession>A0A9D1M9N8</accession>
<comment type="caution">
    <text evidence="1">The sequence shown here is derived from an EMBL/GenBank/DDBJ whole genome shotgun (WGS) entry which is preliminary data.</text>
</comment>